<name>A0A1M5EPD7_STRHI</name>
<dbReference type="EMBL" id="FQVN01000005">
    <property type="protein sequence ID" value="SHF81089.1"/>
    <property type="molecule type" value="Genomic_DNA"/>
</dbReference>
<gene>
    <name evidence="1" type="ORF">SAMN05444320_10574</name>
</gene>
<sequence length="68" mass="7468">MTLYWLTGATGTSSWFMYDNPRFACPKGQKLVPRKSTEDGRFFLPRKRKAVLVPAPTGAGISSAGRCS</sequence>
<evidence type="ECO:0000313" key="2">
    <source>
        <dbReference type="Proteomes" id="UP000184501"/>
    </source>
</evidence>
<evidence type="ECO:0000313" key="1">
    <source>
        <dbReference type="EMBL" id="SHF81089.1"/>
    </source>
</evidence>
<dbReference type="RefSeq" id="WP_327083458.1">
    <property type="nucleotide sequence ID" value="NZ_FQVN01000005.1"/>
</dbReference>
<reference evidence="1 2" key="1">
    <citation type="submission" date="2016-11" db="EMBL/GenBank/DDBJ databases">
        <authorList>
            <person name="Jaros S."/>
            <person name="Januszkiewicz K."/>
            <person name="Wedrychowicz H."/>
        </authorList>
    </citation>
    <scope>NUCLEOTIDE SEQUENCE [LARGE SCALE GENOMIC DNA]</scope>
    <source>
        <strain evidence="1 2">DSM 44523</strain>
    </source>
</reference>
<proteinExistence type="predicted"/>
<keyword evidence="2" id="KW-1185">Reference proteome</keyword>
<dbReference type="AlphaFoldDB" id="A0A1M5EPD7"/>
<dbReference type="STRING" id="2017.SAMN05444320_10574"/>
<dbReference type="Proteomes" id="UP000184501">
    <property type="component" value="Unassembled WGS sequence"/>
</dbReference>
<accession>A0A1M5EPD7</accession>
<protein>
    <submittedName>
        <fullName evidence="1">Uncharacterized protein</fullName>
    </submittedName>
</protein>
<organism evidence="1 2">
    <name type="scientific">Streptoalloteichus hindustanus</name>
    <dbReference type="NCBI Taxonomy" id="2017"/>
    <lineage>
        <taxon>Bacteria</taxon>
        <taxon>Bacillati</taxon>
        <taxon>Actinomycetota</taxon>
        <taxon>Actinomycetes</taxon>
        <taxon>Pseudonocardiales</taxon>
        <taxon>Pseudonocardiaceae</taxon>
        <taxon>Streptoalloteichus</taxon>
    </lineage>
</organism>